<proteinExistence type="predicted"/>
<evidence type="ECO:0000313" key="4">
    <source>
        <dbReference type="Proteomes" id="UP000318571"/>
    </source>
</evidence>
<feature type="domain" description="OTU" evidence="2">
    <location>
        <begin position="48"/>
        <end position="174"/>
    </location>
</feature>
<dbReference type="Gene3D" id="3.90.70.80">
    <property type="match status" value="1"/>
</dbReference>
<dbReference type="InterPro" id="IPR003323">
    <property type="entry name" value="OTU_dom"/>
</dbReference>
<gene>
    <name evidence="3" type="ORF">TCAL_12190</name>
</gene>
<dbReference type="PROSITE" id="PS50802">
    <property type="entry name" value="OTU"/>
    <property type="match status" value="1"/>
</dbReference>
<comment type="caution">
    <text evidence="3">The sequence shown here is derived from an EMBL/GenBank/DDBJ whole genome shotgun (WGS) entry which is preliminary data.</text>
</comment>
<reference evidence="3 4" key="1">
    <citation type="journal article" date="2018" name="Nat. Ecol. Evol.">
        <title>Genomic signatures of mitonuclear coevolution across populations of Tigriopus californicus.</title>
        <authorList>
            <person name="Barreto F.S."/>
            <person name="Watson E.T."/>
            <person name="Lima T.G."/>
            <person name="Willett C.S."/>
            <person name="Edmands S."/>
            <person name="Li W."/>
            <person name="Burton R.S."/>
        </authorList>
    </citation>
    <scope>NUCLEOTIDE SEQUENCE [LARGE SCALE GENOMIC DNA]</scope>
    <source>
        <strain evidence="3 4">San Diego</strain>
    </source>
</reference>
<dbReference type="AlphaFoldDB" id="A0A553PPL9"/>
<evidence type="ECO:0000259" key="2">
    <source>
        <dbReference type="PROSITE" id="PS50802"/>
    </source>
</evidence>
<dbReference type="GO" id="GO:0004843">
    <property type="term" value="F:cysteine-type deubiquitinase activity"/>
    <property type="evidence" value="ECO:0007669"/>
    <property type="project" value="TreeGrafter"/>
</dbReference>
<sequence length="773" mass="88832">MAKGRRKAEDRQIKIAHRKHRREQSRMDGSQTKGDFVSLRNQLEVMGLTLREVPGDGNCLFRALSDQLHGTSEEHANYRQDVVNFMRQHVSDYEPFLVDEPSFDRHLELLAQDGTFGGNDSIVAFSRMLTVTVVIHQLNEPLWQVHGSPDGSSCPMELHISYHNGDHYNSVRRIGDRLGIGPANIKINVSMVQDSKPNEAMINCNGYDDNEGALSDYENATATELENIRAVMRLSGIDDTVSVTNALAQNADCVEAAVDYLLQMQSATKSQHANSNGIWSENGTGSRILGSDVANDALKGSNSTNNDRLASVKSRLKNSNSHLTNKKKKQLKKIEKKLTADQRKLQSHDLNGDQQSGKHIWDYYLHGNREGFHRMFLEEGFLEFVVHQFDEDVSDAASSDEDVVGEVQREVIRKMRKRVRTKSAHPNCRQHHGKQEFSLEGPNQDAQSEDSPHQDRSEGASKKRINPSQSDVDLDSIEVADHQNGQDGSLLQTCERPIILMTPYEKYCNRIRGEKDRLYRIKEESLSKYEELKAQYKDFHTPSNIFDGCGYLPRPDRQMKQEYFFHWGTTCHEAKEFLAFAKRSRNTRLWLEQPNYHQLDRLGSDLMYLVLMPFYIHRRVRFMIETWSSLNLGPIPDGVRASLAHMSYFRPELVFYKERREIWLWYLRVADYVNQTYQWPFEPQIKQLLDNADSELNEHHLVSCKNLSCRLASRNNLGRQTWQTAGREFVVDYTNGAPFELLGDLIRFALLASCGYVYSFVAERTFGFGFWQN</sequence>
<feature type="region of interest" description="Disordered" evidence="1">
    <location>
        <begin position="299"/>
        <end position="331"/>
    </location>
</feature>
<dbReference type="Proteomes" id="UP000318571">
    <property type="component" value="Chromosome 6"/>
</dbReference>
<evidence type="ECO:0000313" key="3">
    <source>
        <dbReference type="EMBL" id="TRY79616.1"/>
    </source>
</evidence>
<dbReference type="EMBL" id="VCGU01000002">
    <property type="protein sequence ID" value="TRY79616.1"/>
    <property type="molecule type" value="Genomic_DNA"/>
</dbReference>
<dbReference type="GO" id="GO:0016579">
    <property type="term" value="P:protein deubiquitination"/>
    <property type="evidence" value="ECO:0007669"/>
    <property type="project" value="TreeGrafter"/>
</dbReference>
<dbReference type="InterPro" id="IPR050704">
    <property type="entry name" value="Peptidase_C85-like"/>
</dbReference>
<dbReference type="STRING" id="6832.A0A553PPL9"/>
<dbReference type="PANTHER" id="PTHR12419:SF7">
    <property type="entry name" value="OTU DOMAIN-CONTAINING PROTEIN 3"/>
    <property type="match status" value="1"/>
</dbReference>
<feature type="compositionally biased region" description="Basic residues" evidence="1">
    <location>
        <begin position="417"/>
        <end position="432"/>
    </location>
</feature>
<accession>A0A553PPL9</accession>
<organism evidence="3 4">
    <name type="scientific">Tigriopus californicus</name>
    <name type="common">Marine copepod</name>
    <dbReference type="NCBI Taxonomy" id="6832"/>
    <lineage>
        <taxon>Eukaryota</taxon>
        <taxon>Metazoa</taxon>
        <taxon>Ecdysozoa</taxon>
        <taxon>Arthropoda</taxon>
        <taxon>Crustacea</taxon>
        <taxon>Multicrustacea</taxon>
        <taxon>Hexanauplia</taxon>
        <taxon>Copepoda</taxon>
        <taxon>Harpacticoida</taxon>
        <taxon>Harpacticidae</taxon>
        <taxon>Tigriopus</taxon>
    </lineage>
</organism>
<feature type="region of interest" description="Disordered" evidence="1">
    <location>
        <begin position="1"/>
        <end position="33"/>
    </location>
</feature>
<dbReference type="PANTHER" id="PTHR12419">
    <property type="entry name" value="OTU DOMAIN CONTAINING PROTEIN"/>
    <property type="match status" value="1"/>
</dbReference>
<keyword evidence="4" id="KW-1185">Reference proteome</keyword>
<feature type="compositionally biased region" description="Basic residues" evidence="1">
    <location>
        <begin position="14"/>
        <end position="23"/>
    </location>
</feature>
<dbReference type="SUPFAM" id="SSF54001">
    <property type="entry name" value="Cysteine proteinases"/>
    <property type="match status" value="1"/>
</dbReference>
<protein>
    <recommendedName>
        <fullName evidence="2">OTU domain-containing protein</fullName>
    </recommendedName>
</protein>
<dbReference type="InterPro" id="IPR038765">
    <property type="entry name" value="Papain-like_cys_pep_sf"/>
</dbReference>
<name>A0A553PPL9_TIGCA</name>
<evidence type="ECO:0000256" key="1">
    <source>
        <dbReference type="SAM" id="MobiDB-lite"/>
    </source>
</evidence>
<dbReference type="Pfam" id="PF02338">
    <property type="entry name" value="OTU"/>
    <property type="match status" value="1"/>
</dbReference>
<feature type="region of interest" description="Disordered" evidence="1">
    <location>
        <begin position="417"/>
        <end position="471"/>
    </location>
</feature>
<feature type="compositionally biased region" description="Basic and acidic residues" evidence="1">
    <location>
        <begin position="450"/>
        <end position="461"/>
    </location>
</feature>